<organism evidence="2">
    <name type="scientific">Fagus sylvatica</name>
    <name type="common">Beechnut</name>
    <dbReference type="NCBI Taxonomy" id="28930"/>
    <lineage>
        <taxon>Eukaryota</taxon>
        <taxon>Viridiplantae</taxon>
        <taxon>Streptophyta</taxon>
        <taxon>Embryophyta</taxon>
        <taxon>Tracheophyta</taxon>
        <taxon>Spermatophyta</taxon>
        <taxon>Magnoliopsida</taxon>
        <taxon>eudicotyledons</taxon>
        <taxon>Gunneridae</taxon>
        <taxon>Pentapetalae</taxon>
        <taxon>rosids</taxon>
        <taxon>fabids</taxon>
        <taxon>Fagales</taxon>
        <taxon>Fagaceae</taxon>
        <taxon>Fagus</taxon>
    </lineage>
</organism>
<sequence>MTFHNQKPHVVWHKSFQELKGKWHQELDEAGGGGGGWHSPTSVAARDEAMDEGEEWSGGGVWVTG</sequence>
<proteinExistence type="predicted"/>
<evidence type="ECO:0000313" key="2">
    <source>
        <dbReference type="EMBL" id="SPD22004.1"/>
    </source>
</evidence>
<dbReference type="AlphaFoldDB" id="A0A2N9ID14"/>
<feature type="compositionally biased region" description="Gly residues" evidence="1">
    <location>
        <begin position="56"/>
        <end position="65"/>
    </location>
</feature>
<name>A0A2N9ID14_FAGSY</name>
<evidence type="ECO:0000256" key="1">
    <source>
        <dbReference type="SAM" id="MobiDB-lite"/>
    </source>
</evidence>
<feature type="region of interest" description="Disordered" evidence="1">
    <location>
        <begin position="28"/>
        <end position="65"/>
    </location>
</feature>
<reference evidence="2" key="1">
    <citation type="submission" date="2018-02" db="EMBL/GenBank/DDBJ databases">
        <authorList>
            <person name="Cohen D.B."/>
            <person name="Kent A.D."/>
        </authorList>
    </citation>
    <scope>NUCLEOTIDE SEQUENCE</scope>
</reference>
<gene>
    <name evidence="2" type="ORF">FSB_LOCUS49886</name>
</gene>
<dbReference type="EMBL" id="OIVN01005335">
    <property type="protein sequence ID" value="SPD22004.1"/>
    <property type="molecule type" value="Genomic_DNA"/>
</dbReference>
<protein>
    <submittedName>
        <fullName evidence="2">Uncharacterized protein</fullName>
    </submittedName>
</protein>
<accession>A0A2N9ID14</accession>